<dbReference type="InterPro" id="IPR038765">
    <property type="entry name" value="Papain-like_cys_pep_sf"/>
</dbReference>
<reference key="1">
    <citation type="submission" date="2010-11" db="EMBL/GenBank/DDBJ databases">
        <title>The complete sequence of chromosome of Isophaera pallida ATCC 43644.</title>
        <authorList>
            <consortium name="US DOE Joint Genome Institute (JGI-PGF)"/>
            <person name="Lucas S."/>
            <person name="Copeland A."/>
            <person name="Lapidus A."/>
            <person name="Bruce D."/>
            <person name="Goodwin L."/>
            <person name="Pitluck S."/>
            <person name="Kyrpides N."/>
            <person name="Mavromatis K."/>
            <person name="Pagani I."/>
            <person name="Ivanova N."/>
            <person name="Saunders E."/>
            <person name="Brettin T."/>
            <person name="Detter J.C."/>
            <person name="Han C."/>
            <person name="Tapia R."/>
            <person name="Land M."/>
            <person name="Hauser L."/>
            <person name="Markowitz V."/>
            <person name="Cheng J.-F."/>
            <person name="Hugenholtz P."/>
            <person name="Woyke T."/>
            <person name="Wu D."/>
            <person name="Eisen J.A."/>
        </authorList>
    </citation>
    <scope>NUCLEOTIDE SEQUENCE</scope>
    <source>
        <strain>ATCC 43644</strain>
    </source>
</reference>
<dbReference type="InParanoid" id="E8R346"/>
<organism evidence="1 2">
    <name type="scientific">Isosphaera pallida (strain ATCC 43644 / DSM 9630 / IS1B)</name>
    <dbReference type="NCBI Taxonomy" id="575540"/>
    <lineage>
        <taxon>Bacteria</taxon>
        <taxon>Pseudomonadati</taxon>
        <taxon>Planctomycetota</taxon>
        <taxon>Planctomycetia</taxon>
        <taxon>Isosphaerales</taxon>
        <taxon>Isosphaeraceae</taxon>
        <taxon>Isosphaera</taxon>
    </lineage>
</organism>
<dbReference type="OrthoDB" id="241975at2"/>
<dbReference type="HOGENOM" id="CLU_054336_0_0_0"/>
<dbReference type="STRING" id="575540.Isop_1985"/>
<gene>
    <name evidence="1" type="ordered locus">Isop_1985</name>
</gene>
<dbReference type="AlphaFoldDB" id="E8R346"/>
<evidence type="ECO:0000313" key="2">
    <source>
        <dbReference type="Proteomes" id="UP000008631"/>
    </source>
</evidence>
<evidence type="ECO:0000313" key="1">
    <source>
        <dbReference type="EMBL" id="ADV62565.1"/>
    </source>
</evidence>
<dbReference type="EMBL" id="CP002353">
    <property type="protein sequence ID" value="ADV62565.1"/>
    <property type="molecule type" value="Genomic_DNA"/>
</dbReference>
<dbReference type="KEGG" id="ipa:Isop_1985"/>
<evidence type="ECO:0008006" key="3">
    <source>
        <dbReference type="Google" id="ProtNLM"/>
    </source>
</evidence>
<dbReference type="RefSeq" id="WP_013564853.1">
    <property type="nucleotide sequence ID" value="NC_014962.1"/>
</dbReference>
<accession>E8R346</accession>
<proteinExistence type="predicted"/>
<dbReference type="Gene3D" id="3.90.70.10">
    <property type="entry name" value="Cysteine proteinases"/>
    <property type="match status" value="1"/>
</dbReference>
<dbReference type="SUPFAM" id="SSF54001">
    <property type="entry name" value="Cysteine proteinases"/>
    <property type="match status" value="1"/>
</dbReference>
<reference evidence="1 2" key="2">
    <citation type="journal article" date="2011" name="Stand. Genomic Sci.">
        <title>Complete genome sequence of Isosphaera pallida type strain (IS1B).</title>
        <authorList>
            <consortium name="US DOE Joint Genome Institute (JGI-PGF)"/>
            <person name="Goker M."/>
            <person name="Cleland D."/>
            <person name="Saunders E."/>
            <person name="Lapidus A."/>
            <person name="Nolan M."/>
            <person name="Lucas S."/>
            <person name="Hammon N."/>
            <person name="Deshpande S."/>
            <person name="Cheng J.F."/>
            <person name="Tapia R."/>
            <person name="Han C."/>
            <person name="Goodwin L."/>
            <person name="Pitluck S."/>
            <person name="Liolios K."/>
            <person name="Pagani I."/>
            <person name="Ivanova N."/>
            <person name="Mavromatis K."/>
            <person name="Pati A."/>
            <person name="Chen A."/>
            <person name="Palaniappan K."/>
            <person name="Land M."/>
            <person name="Hauser L."/>
            <person name="Chang Y.J."/>
            <person name="Jeffries C.D."/>
            <person name="Detter J.C."/>
            <person name="Beck B."/>
            <person name="Woyke T."/>
            <person name="Bristow J."/>
            <person name="Eisen J.A."/>
            <person name="Markowitz V."/>
            <person name="Hugenholtz P."/>
            <person name="Kyrpides N.C."/>
            <person name="Klenk H.P."/>
        </authorList>
    </citation>
    <scope>NUCLEOTIDE SEQUENCE [LARGE SCALE GENOMIC DNA]</scope>
    <source>
        <strain evidence="2">ATCC 43644 / DSM 9630 / IS1B</strain>
    </source>
</reference>
<name>E8R346_ISOPI</name>
<keyword evidence="2" id="KW-1185">Reference proteome</keyword>
<protein>
    <recommendedName>
        <fullName evidence="3">Peptidase C1A papain</fullName>
    </recommendedName>
</protein>
<dbReference type="eggNOG" id="COG4870">
    <property type="taxonomic scope" value="Bacteria"/>
</dbReference>
<dbReference type="Proteomes" id="UP000008631">
    <property type="component" value="Chromosome"/>
</dbReference>
<sequence length="309" mass="34066">MTDPSMAGLTGWRPDPAESRRIAALQPRPRWETSTVSPDDAAGEVALWHRVFERATGSPCLLPDRQGVGDCVGWAFGLAVSLLNATSHPDHDQERPTGWPWVATEPIYAGARVQVGGGRLGLHEDGATGAWAAHWLTQWGVLWRTDHGSSASSDLDLTRYDPRRARRWGVAGTPRSLEALARQRPTRVVTQIGTYTEARAALARGYPIVVCSDVGFRDRRDRDGFAPPQGRWMHAMCLIGLDDDAIRPGALCQNSWGPDWISGPTRHEQPPGSFWIDANVVQRMLVQGDSWAVGDLEGFPHRPVNHRLI</sequence>